<reference evidence="1 2" key="1">
    <citation type="submission" date="2024-04" db="EMBL/GenBank/DDBJ databases">
        <authorList>
            <person name="Cremers G."/>
        </authorList>
    </citation>
    <scope>NUCLEOTIDE SEQUENCE [LARGE SCALE GENOMIC DNA]</scope>
    <source>
        <strain evidence="1">MeCH1-AG</strain>
    </source>
</reference>
<protein>
    <recommendedName>
        <fullName evidence="3">Transposase</fullName>
    </recommendedName>
</protein>
<dbReference type="EMBL" id="OZ026884">
    <property type="protein sequence ID" value="CAL1240481.1"/>
    <property type="molecule type" value="Genomic_DNA"/>
</dbReference>
<evidence type="ECO:0000313" key="2">
    <source>
        <dbReference type="Proteomes" id="UP001497493"/>
    </source>
</evidence>
<name>A0ABM9NIM9_9GAMM</name>
<proteinExistence type="predicted"/>
<organism evidence="1 2">
    <name type="scientific">Candidatus Methylocalor cossyra</name>
    <dbReference type="NCBI Taxonomy" id="3108543"/>
    <lineage>
        <taxon>Bacteria</taxon>
        <taxon>Pseudomonadati</taxon>
        <taxon>Pseudomonadota</taxon>
        <taxon>Gammaproteobacteria</taxon>
        <taxon>Methylococcales</taxon>
        <taxon>Methylococcaceae</taxon>
        <taxon>Candidatus Methylocalor</taxon>
    </lineage>
</organism>
<dbReference type="Proteomes" id="UP001497493">
    <property type="component" value="Chromosome"/>
</dbReference>
<evidence type="ECO:0008006" key="3">
    <source>
        <dbReference type="Google" id="ProtNLM"/>
    </source>
</evidence>
<accession>A0ABM9NIM9</accession>
<keyword evidence="2" id="KW-1185">Reference proteome</keyword>
<evidence type="ECO:0000313" key="1">
    <source>
        <dbReference type="EMBL" id="CAL1240481.1"/>
    </source>
</evidence>
<gene>
    <name evidence="1" type="ORF">MECH1_V1_1705</name>
</gene>
<sequence length="28" mass="3231">MDGLCRWVMVRRGVDSYRNAVFNSRANG</sequence>